<dbReference type="Gene3D" id="3.30.565.10">
    <property type="entry name" value="Histidine kinase-like ATPase, C-terminal domain"/>
    <property type="match status" value="1"/>
</dbReference>
<dbReference type="RefSeq" id="XP_038984027.1">
    <property type="nucleotide sequence ID" value="XM_039128099.1"/>
</dbReference>
<dbReference type="InterPro" id="IPR036890">
    <property type="entry name" value="HATPase_C_sf"/>
</dbReference>
<dbReference type="InterPro" id="IPR005467">
    <property type="entry name" value="His_kinase_dom"/>
</dbReference>
<reference evidence="16 17" key="2">
    <citation type="submission" date="2025-04" db="UniProtKB">
        <authorList>
            <consortium name="RefSeq"/>
        </authorList>
    </citation>
    <scope>IDENTIFICATION</scope>
    <source>
        <tissue evidence="16 17">Young leaves</tissue>
    </source>
</reference>
<evidence type="ECO:0000259" key="14">
    <source>
        <dbReference type="PROSITE" id="PS50110"/>
    </source>
</evidence>
<evidence type="ECO:0000256" key="6">
    <source>
        <dbReference type="ARBA" id="ARBA00022553"/>
    </source>
</evidence>
<dbReference type="SUPFAM" id="SSF47384">
    <property type="entry name" value="Homodimeric domain of signal transducing histidine kinase"/>
    <property type="match status" value="1"/>
</dbReference>
<dbReference type="SMART" id="SM00388">
    <property type="entry name" value="HisKA"/>
    <property type="match status" value="1"/>
</dbReference>
<dbReference type="GeneID" id="103707135"/>
<evidence type="ECO:0000313" key="16">
    <source>
        <dbReference type="RefSeq" id="XP_038984025.1"/>
    </source>
</evidence>
<keyword evidence="5" id="KW-0963">Cytoplasm</keyword>
<evidence type="ECO:0000256" key="4">
    <source>
        <dbReference type="ARBA" id="ARBA00012438"/>
    </source>
</evidence>
<feature type="domain" description="Response regulatory" evidence="14">
    <location>
        <begin position="866"/>
        <end position="1013"/>
    </location>
</feature>
<dbReference type="FunFam" id="3.30.565.10:FF:000069">
    <property type="entry name" value="Probable histidine kinase 1"/>
    <property type="match status" value="1"/>
</dbReference>
<keyword evidence="15" id="KW-1185">Reference proteome</keyword>
<reference evidence="15" key="1">
    <citation type="journal article" date="2019" name="Nat. Commun.">
        <title>Genome-wide association mapping of date palm fruit traits.</title>
        <authorList>
            <person name="Hazzouri K.M."/>
            <person name="Gros-Balthazard M."/>
            <person name="Flowers J.M."/>
            <person name="Copetti D."/>
            <person name="Lemansour A."/>
            <person name="Lebrun M."/>
            <person name="Masmoudi K."/>
            <person name="Ferrand S."/>
            <person name="Dhar M.I."/>
            <person name="Fresquez Z.A."/>
            <person name="Rosas U."/>
            <person name="Zhang J."/>
            <person name="Talag J."/>
            <person name="Lee S."/>
            <person name="Kudrna D."/>
            <person name="Powell R.F."/>
            <person name="Leitch I.J."/>
            <person name="Krueger R.R."/>
            <person name="Wing R.A."/>
            <person name="Amiri K.M.A."/>
            <person name="Purugganan M.D."/>
        </authorList>
    </citation>
    <scope>NUCLEOTIDE SEQUENCE [LARGE SCALE GENOMIC DNA]</scope>
    <source>
        <strain evidence="15">cv. Khalas</strain>
    </source>
</reference>
<dbReference type="EC" id="2.7.13.3" evidence="4"/>
<dbReference type="InterPro" id="IPR004358">
    <property type="entry name" value="Sig_transdc_His_kin-like_C"/>
</dbReference>
<comment type="function">
    <text evidence="2">Cytokinin receptor related to bacterial two-component regulators. Functions as a histidine kinase and transmits the stress signal to a downstream MAPK cascade.</text>
</comment>
<dbReference type="CDD" id="cd00082">
    <property type="entry name" value="HisKA"/>
    <property type="match status" value="1"/>
</dbReference>
<evidence type="ECO:0000313" key="19">
    <source>
        <dbReference type="RefSeq" id="XP_038984028.1"/>
    </source>
</evidence>
<dbReference type="FunFam" id="3.40.50.2300:FF:000201">
    <property type="entry name" value="Histidine kinase 5"/>
    <property type="match status" value="1"/>
</dbReference>
<evidence type="ECO:0000256" key="9">
    <source>
        <dbReference type="ARBA" id="ARBA00022864"/>
    </source>
</evidence>
<evidence type="ECO:0000256" key="7">
    <source>
        <dbReference type="ARBA" id="ARBA00022679"/>
    </source>
</evidence>
<dbReference type="RefSeq" id="XP_038984029.1">
    <property type="nucleotide sequence ID" value="XM_039128101.1"/>
</dbReference>
<dbReference type="RefSeq" id="XP_038984026.1">
    <property type="nucleotide sequence ID" value="XM_039128098.1"/>
</dbReference>
<feature type="region of interest" description="Disordered" evidence="12">
    <location>
        <begin position="536"/>
        <end position="576"/>
    </location>
</feature>
<dbReference type="GO" id="GO:0009927">
    <property type="term" value="F:histidine phosphotransfer kinase activity"/>
    <property type="evidence" value="ECO:0007669"/>
    <property type="project" value="TreeGrafter"/>
</dbReference>
<dbReference type="SUPFAM" id="SSF55874">
    <property type="entry name" value="ATPase domain of HSP90 chaperone/DNA topoisomerase II/histidine kinase"/>
    <property type="match status" value="1"/>
</dbReference>
<dbReference type="FunFam" id="3.30.450.20:FF:000061">
    <property type="entry name" value="Histidine kinase 5"/>
    <property type="match status" value="1"/>
</dbReference>
<dbReference type="CDD" id="cd17546">
    <property type="entry name" value="REC_hyHK_CKI1_RcsC-like"/>
    <property type="match status" value="1"/>
</dbReference>
<feature type="compositionally biased region" description="Polar residues" evidence="12">
    <location>
        <begin position="552"/>
        <end position="565"/>
    </location>
</feature>
<evidence type="ECO:0000256" key="2">
    <source>
        <dbReference type="ARBA" id="ARBA00002427"/>
    </source>
</evidence>
<keyword evidence="6 11" id="KW-0597">Phosphoprotein</keyword>
<dbReference type="InterPro" id="IPR036097">
    <property type="entry name" value="HisK_dim/P_sf"/>
</dbReference>
<organism evidence="15 17">
    <name type="scientific">Phoenix dactylifera</name>
    <name type="common">Date palm</name>
    <dbReference type="NCBI Taxonomy" id="42345"/>
    <lineage>
        <taxon>Eukaryota</taxon>
        <taxon>Viridiplantae</taxon>
        <taxon>Streptophyta</taxon>
        <taxon>Embryophyta</taxon>
        <taxon>Tracheophyta</taxon>
        <taxon>Spermatophyta</taxon>
        <taxon>Magnoliopsida</taxon>
        <taxon>Liliopsida</taxon>
        <taxon>Arecaceae</taxon>
        <taxon>Coryphoideae</taxon>
        <taxon>Phoeniceae</taxon>
        <taxon>Phoenix</taxon>
    </lineage>
</organism>
<keyword evidence="7" id="KW-0808">Transferase</keyword>
<dbReference type="GO" id="GO:0005737">
    <property type="term" value="C:cytoplasm"/>
    <property type="evidence" value="ECO:0007669"/>
    <property type="project" value="UniProtKB-SubCell"/>
</dbReference>
<evidence type="ECO:0000256" key="1">
    <source>
        <dbReference type="ARBA" id="ARBA00000085"/>
    </source>
</evidence>
<dbReference type="Pfam" id="PF00072">
    <property type="entry name" value="Response_reg"/>
    <property type="match status" value="1"/>
</dbReference>
<dbReference type="SUPFAM" id="SSF52172">
    <property type="entry name" value="CheY-like"/>
    <property type="match status" value="1"/>
</dbReference>
<evidence type="ECO:0000256" key="8">
    <source>
        <dbReference type="ARBA" id="ARBA00022777"/>
    </source>
</evidence>
<dbReference type="InterPro" id="IPR001789">
    <property type="entry name" value="Sig_transdc_resp-reg_receiver"/>
</dbReference>
<accession>A0A8B9ABE7</accession>
<dbReference type="PANTHER" id="PTHR43047:SF68">
    <property type="entry name" value="HISTIDINE KINASE 5"/>
    <property type="match status" value="1"/>
</dbReference>
<dbReference type="PANTHER" id="PTHR43047">
    <property type="entry name" value="TWO-COMPONENT HISTIDINE PROTEIN KINASE"/>
    <property type="match status" value="1"/>
</dbReference>
<dbReference type="RefSeq" id="XP_038984028.1">
    <property type="nucleotide sequence ID" value="XM_039128100.1"/>
</dbReference>
<comment type="subcellular location">
    <subcellularLocation>
        <location evidence="3">Cytoplasm</location>
    </subcellularLocation>
</comment>
<gene>
    <name evidence="16 17 18 19 20" type="primary">LOC103707135</name>
</gene>
<dbReference type="InterPro" id="IPR035965">
    <property type="entry name" value="PAS-like_dom_sf"/>
</dbReference>
<evidence type="ECO:0000313" key="18">
    <source>
        <dbReference type="RefSeq" id="XP_038984027.1"/>
    </source>
</evidence>
<dbReference type="SUPFAM" id="SSF55785">
    <property type="entry name" value="PYP-like sensor domain (PAS domain)"/>
    <property type="match status" value="1"/>
</dbReference>
<dbReference type="PROSITE" id="PS50109">
    <property type="entry name" value="HIS_KIN"/>
    <property type="match status" value="1"/>
</dbReference>
<dbReference type="InterPro" id="IPR003594">
    <property type="entry name" value="HATPase_dom"/>
</dbReference>
<dbReference type="GO" id="GO:0005886">
    <property type="term" value="C:plasma membrane"/>
    <property type="evidence" value="ECO:0007669"/>
    <property type="project" value="TreeGrafter"/>
</dbReference>
<evidence type="ECO:0000256" key="5">
    <source>
        <dbReference type="ARBA" id="ARBA00022490"/>
    </source>
</evidence>
<dbReference type="GO" id="GO:0000155">
    <property type="term" value="F:phosphorelay sensor kinase activity"/>
    <property type="evidence" value="ECO:0007669"/>
    <property type="project" value="InterPro"/>
</dbReference>
<comment type="catalytic activity">
    <reaction evidence="1">
        <text>ATP + protein L-histidine = ADP + protein N-phospho-L-histidine.</text>
        <dbReference type="EC" id="2.7.13.3"/>
    </reaction>
</comment>
<feature type="modified residue" description="4-aspartylphosphate" evidence="11">
    <location>
        <position position="915"/>
    </location>
</feature>
<dbReference type="InterPro" id="IPR003661">
    <property type="entry name" value="HisK_dim/P_dom"/>
</dbReference>
<dbReference type="SMART" id="SM00448">
    <property type="entry name" value="REC"/>
    <property type="match status" value="1"/>
</dbReference>
<dbReference type="SMR" id="A0A8B9ABE7"/>
<dbReference type="OrthoDB" id="10266508at2759"/>
<dbReference type="PRINTS" id="PR00344">
    <property type="entry name" value="BCTRLSENSOR"/>
</dbReference>
<evidence type="ECO:0000256" key="3">
    <source>
        <dbReference type="ARBA" id="ARBA00004496"/>
    </source>
</evidence>
<dbReference type="KEGG" id="pda:103707135"/>
<dbReference type="AlphaFoldDB" id="A0A8B9ABE7"/>
<evidence type="ECO:0000313" key="17">
    <source>
        <dbReference type="RefSeq" id="XP_038984026.1"/>
    </source>
</evidence>
<evidence type="ECO:0000259" key="13">
    <source>
        <dbReference type="PROSITE" id="PS50109"/>
    </source>
</evidence>
<dbReference type="Gene3D" id="3.40.50.2300">
    <property type="match status" value="1"/>
</dbReference>
<dbReference type="PROSITE" id="PS50110">
    <property type="entry name" value="RESPONSE_REGULATORY"/>
    <property type="match status" value="1"/>
</dbReference>
<name>A0A8B9ABE7_PHODC</name>
<dbReference type="GO" id="GO:0009736">
    <property type="term" value="P:cytokinin-activated signaling pathway"/>
    <property type="evidence" value="ECO:0007669"/>
    <property type="project" value="UniProtKB-KW"/>
</dbReference>
<evidence type="ECO:0000256" key="11">
    <source>
        <dbReference type="PROSITE-ProRule" id="PRU00169"/>
    </source>
</evidence>
<evidence type="ECO:0000313" key="20">
    <source>
        <dbReference type="RefSeq" id="XP_038984029.1"/>
    </source>
</evidence>
<proteinExistence type="predicted"/>
<dbReference type="FunFam" id="1.10.287.130:FF:000030">
    <property type="entry name" value="Putative histidine kinase 5"/>
    <property type="match status" value="1"/>
</dbReference>
<dbReference type="Pfam" id="PF00512">
    <property type="entry name" value="HisKA"/>
    <property type="match status" value="1"/>
</dbReference>
<dbReference type="Pfam" id="PF02518">
    <property type="entry name" value="HATPase_c"/>
    <property type="match status" value="1"/>
</dbReference>
<sequence length="1015" mass="114554">MGGEFIEEADMDVLPSMWPDDIGNEARKQFNMERPGVNRDMLEDVTIKDDPSVVDFKRLLELTSYSEKGSSQLAYLVKHWEYKHNNAVRLLNEEINILSKQRQEVELKKLEILEEHRFEEDSYAGSKRSVSILEDACDIWGRVPRRRNDILAYSRKLAIDADYDTVMYWKQRAMQLDKMLEESIEREHILTQKLEENIKDLETQPSPVEELSQILKRADNFLHFILQTAPIVIGHQDKELRYRFIYNHFPRLEEEDIIGKTDEEIFCGAGVKEIQDFKREVLERGSPAKREFTFDTPLFGSKTFMIYVEPVFSKAGDRIGVNYMGMDVTDQVAKREKMAKLREEIAVQKAKETELNRTIHITEETMRAKQMLATMSHEIRSPLTGVVSMAEILATTKLDREQSQLLDVMLSSGDMVLQLINDILDLAKFESGAMKLEATKFRPREVVRHVLQTAAASLKKELTLEGHVADDVPVEVIGDVLRIRQILTNLISNAIKFTHEGKIGINLHAVSEQHPGCQEQHHQGLTPVLPSTRLAKKNSSETQSYIDRETSHCSTCQERPDQNSNGKHHLTNEDTEKHNQKYEKIVWLRCDVYDTGIGIPDKALPSLFKKYMQASADHARKYGGTGLGLAICKQLVELMGGNLTVTSKEHCGSTFTFVLPYKVPLKRECPDDRDEDAAISDSDVTTDYSIDEKNGSFIFKPRTWGTLFSSDESTVCKTKLSGSSMLDTLDSSNGLSESVSFSSSDCTSRTSVDGVSPISDATKTLTELKGPVQQSLGHNGNDFRRINRRDEGCQDSRNGFVMHKFNSSIMDSSRTHWISGLQQGKMASSKGVNMAESGKCVPTCQSPRHEKEDNKSKCTSDRSSFKILLAEDNKINIMVAQSMMKQLGHRIDVVNNGLEAIRAIQHSRYDLILMDICMPVMDGMQATRLIRSFEEHGYWDASVSNGDDHAMACPDSLSHGPDAGRCRKRIPIIAMTANALAESAADCLANGMDSFVSKPVTFQNLKQCLQQYLPC</sequence>
<dbReference type="Gene3D" id="1.10.287.130">
    <property type="match status" value="1"/>
</dbReference>
<dbReference type="Gene3D" id="3.30.450.20">
    <property type="entry name" value="PAS domain"/>
    <property type="match status" value="1"/>
</dbReference>
<keyword evidence="9" id="KW-0932">Cytokinin signaling pathway</keyword>
<dbReference type="Proteomes" id="UP000228380">
    <property type="component" value="Chromosome 7"/>
</dbReference>
<keyword evidence="8 16" id="KW-0418">Kinase</keyword>
<keyword evidence="10" id="KW-0175">Coiled coil</keyword>
<dbReference type="SMART" id="SM00387">
    <property type="entry name" value="HATPase_c"/>
    <property type="match status" value="1"/>
</dbReference>
<protein>
    <recommendedName>
        <fullName evidence="4">histidine kinase</fullName>
        <ecNumber evidence="4">2.7.13.3</ecNumber>
    </recommendedName>
</protein>
<feature type="domain" description="Histidine kinase" evidence="13">
    <location>
        <begin position="374"/>
        <end position="663"/>
    </location>
</feature>
<dbReference type="RefSeq" id="XP_038984025.1">
    <property type="nucleotide sequence ID" value="XM_039128097.1"/>
</dbReference>
<evidence type="ECO:0000256" key="10">
    <source>
        <dbReference type="ARBA" id="ARBA00023054"/>
    </source>
</evidence>
<evidence type="ECO:0000256" key="12">
    <source>
        <dbReference type="SAM" id="MobiDB-lite"/>
    </source>
</evidence>
<dbReference type="InterPro" id="IPR011006">
    <property type="entry name" value="CheY-like_superfamily"/>
</dbReference>
<dbReference type="CDD" id="cd16922">
    <property type="entry name" value="HATPase_EvgS-ArcB-TorS-like"/>
    <property type="match status" value="1"/>
</dbReference>
<evidence type="ECO:0000313" key="15">
    <source>
        <dbReference type="Proteomes" id="UP000228380"/>
    </source>
</evidence>